<dbReference type="GO" id="GO:0005524">
    <property type="term" value="F:ATP binding"/>
    <property type="evidence" value="ECO:0007669"/>
    <property type="project" value="InterPro"/>
</dbReference>
<dbReference type="Gene3D" id="2.30.33.40">
    <property type="entry name" value="GroES chaperonin"/>
    <property type="match status" value="1"/>
</dbReference>
<dbReference type="InterPro" id="IPR011032">
    <property type="entry name" value="GroES-like_sf"/>
</dbReference>
<dbReference type="EMBL" id="LR796165">
    <property type="protein sequence ID" value="CAB4122693.1"/>
    <property type="molecule type" value="Genomic_DNA"/>
</dbReference>
<dbReference type="PRINTS" id="PR00297">
    <property type="entry name" value="CHAPERONIN10"/>
</dbReference>
<name>A0A6J5KNB5_9CAUD</name>
<evidence type="ECO:0000256" key="1">
    <source>
        <dbReference type="ARBA" id="ARBA00023186"/>
    </source>
</evidence>
<dbReference type="Pfam" id="PF00166">
    <property type="entry name" value="Cpn10"/>
    <property type="match status" value="1"/>
</dbReference>
<keyword evidence="1" id="KW-0143">Chaperone</keyword>
<dbReference type="InterPro" id="IPR020818">
    <property type="entry name" value="Chaperonin_GroES"/>
</dbReference>
<dbReference type="InterPro" id="IPR037124">
    <property type="entry name" value="Chaperonin_GroES_sf"/>
</dbReference>
<accession>A0A6J5KNB5</accession>
<reference evidence="2" key="1">
    <citation type="submission" date="2020-04" db="EMBL/GenBank/DDBJ databases">
        <authorList>
            <person name="Chiriac C."/>
            <person name="Salcher M."/>
            <person name="Ghai R."/>
            <person name="Kavagutti S V."/>
        </authorList>
    </citation>
    <scope>NUCLEOTIDE SEQUENCE</scope>
</reference>
<dbReference type="CDD" id="cd00320">
    <property type="entry name" value="cpn10"/>
    <property type="match status" value="1"/>
</dbReference>
<gene>
    <name evidence="2" type="ORF">UFOVP28_31</name>
</gene>
<sequence length="123" mass="13400">MYSTSATATSADAVELFRPTGYRLLIAMPEEIKKIGSIYIPGDSAKREHTASIVGTVIAMGTDCYTSDKFPHGAWCKVGDSVVIKSYAGSRLKIVGQDQEFRLINDDQVEAVVTDIQKVERAV</sequence>
<dbReference type="SUPFAM" id="SSF50129">
    <property type="entry name" value="GroES-like"/>
    <property type="match status" value="1"/>
</dbReference>
<organism evidence="2">
    <name type="scientific">uncultured Caudovirales phage</name>
    <dbReference type="NCBI Taxonomy" id="2100421"/>
    <lineage>
        <taxon>Viruses</taxon>
        <taxon>Duplodnaviria</taxon>
        <taxon>Heunggongvirae</taxon>
        <taxon>Uroviricota</taxon>
        <taxon>Caudoviricetes</taxon>
        <taxon>Peduoviridae</taxon>
        <taxon>Maltschvirus</taxon>
        <taxon>Maltschvirus maltsch</taxon>
    </lineage>
</organism>
<protein>
    <submittedName>
        <fullName evidence="2">GroS Co-chaperonin GroES (HSP10)</fullName>
    </submittedName>
</protein>
<dbReference type="SMART" id="SM00883">
    <property type="entry name" value="Cpn10"/>
    <property type="match status" value="1"/>
</dbReference>
<proteinExistence type="predicted"/>
<dbReference type="GO" id="GO:0044183">
    <property type="term" value="F:protein folding chaperone"/>
    <property type="evidence" value="ECO:0007669"/>
    <property type="project" value="InterPro"/>
</dbReference>
<evidence type="ECO:0000313" key="2">
    <source>
        <dbReference type="EMBL" id="CAB4122693.1"/>
    </source>
</evidence>